<proteinExistence type="predicted"/>
<dbReference type="AlphaFoldDB" id="A0A3P1T3G2"/>
<dbReference type="Proteomes" id="UP000280819">
    <property type="component" value="Unassembled WGS sequence"/>
</dbReference>
<accession>A0A3P1T3G2</accession>
<gene>
    <name evidence="1" type="ORF">EII34_11785</name>
</gene>
<organism evidence="1 2">
    <name type="scientific">Arachnia propionica</name>
    <dbReference type="NCBI Taxonomy" id="1750"/>
    <lineage>
        <taxon>Bacteria</taxon>
        <taxon>Bacillati</taxon>
        <taxon>Actinomycetota</taxon>
        <taxon>Actinomycetes</taxon>
        <taxon>Propionibacteriales</taxon>
        <taxon>Propionibacteriaceae</taxon>
        <taxon>Arachnia</taxon>
    </lineage>
</organism>
<dbReference type="Pfam" id="PF19674">
    <property type="entry name" value="DUF6177"/>
    <property type="match status" value="1"/>
</dbReference>
<sequence length="337" mass="36703">MTVHSDGWGEKLRFFDSAASHLALTRPVRAFLDEAGRARCRPQLRTRHGSHLSWFLADEMRRRGARWLVLGPDGLDYDAHSGLPVEAPPGSRAARLPVEDAPLPRCPALTFDVKIRDSASHGTTCGRVAEFMVAALGGGQLTVMDTAEPLGQPWSTSGLTSRLRSEMPLSRRHLARSTDGAVASIQVKRTRQGIAEHSRGVVPLTRLQGIDPALAHVVEEALMALNSRFRVTMASATVTTVEMSKGRLGVSARPRLPELPMALLIGPALLSGLGLDLEDARKRFNAIAVGPAKVPALYLPLADDPGRYQRFAEHVDGEVFRDVLREAVEWDAPEERG</sequence>
<protein>
    <submittedName>
        <fullName evidence="1">Uncharacterized protein</fullName>
    </submittedName>
</protein>
<evidence type="ECO:0000313" key="1">
    <source>
        <dbReference type="EMBL" id="RRD04057.1"/>
    </source>
</evidence>
<dbReference type="OrthoDB" id="5103427at2"/>
<name>A0A3P1T3G2_9ACTN</name>
<dbReference type="EMBL" id="RQZG01000014">
    <property type="protein sequence ID" value="RRD04057.1"/>
    <property type="molecule type" value="Genomic_DNA"/>
</dbReference>
<reference evidence="1 2" key="1">
    <citation type="submission" date="2018-11" db="EMBL/GenBank/DDBJ databases">
        <title>Genomes From Bacteria Associated with the Canine Oral Cavity: a Test Case for Automated Genome-Based Taxonomic Assignment.</title>
        <authorList>
            <person name="Coil D.A."/>
            <person name="Jospin G."/>
            <person name="Darling A.E."/>
            <person name="Wallis C."/>
            <person name="Davis I.J."/>
            <person name="Harris S."/>
            <person name="Eisen J.A."/>
            <person name="Holcombe L.J."/>
            <person name="O'Flynn C."/>
        </authorList>
    </citation>
    <scope>NUCLEOTIDE SEQUENCE [LARGE SCALE GENOMIC DNA]</scope>
    <source>
        <strain evidence="1 2">OH887_COT-365</strain>
    </source>
</reference>
<evidence type="ECO:0000313" key="2">
    <source>
        <dbReference type="Proteomes" id="UP000280819"/>
    </source>
</evidence>
<dbReference type="InterPro" id="IPR046175">
    <property type="entry name" value="DUF6177"/>
</dbReference>
<comment type="caution">
    <text evidence="1">The sequence shown here is derived from an EMBL/GenBank/DDBJ whole genome shotgun (WGS) entry which is preliminary data.</text>
</comment>
<dbReference type="RefSeq" id="WP_124845357.1">
    <property type="nucleotide sequence ID" value="NZ_JAUNKP010000004.1"/>
</dbReference>